<reference evidence="7" key="2">
    <citation type="journal article" date="2007" name="Science">
        <title>Draft genome sequence of the sexually transmitted pathogen Trichomonas vaginalis.</title>
        <authorList>
            <person name="Carlton J.M."/>
            <person name="Hirt R.P."/>
            <person name="Silva J.C."/>
            <person name="Delcher A.L."/>
            <person name="Schatz M."/>
            <person name="Zhao Q."/>
            <person name="Wortman J.R."/>
            <person name="Bidwell S.L."/>
            <person name="Alsmark U.C.M."/>
            <person name="Besteiro S."/>
            <person name="Sicheritz-Ponten T."/>
            <person name="Noel C.J."/>
            <person name="Dacks J.B."/>
            <person name="Foster P.G."/>
            <person name="Simillion C."/>
            <person name="Van de Peer Y."/>
            <person name="Miranda-Saavedra D."/>
            <person name="Barton G.J."/>
            <person name="Westrop G.D."/>
            <person name="Mueller S."/>
            <person name="Dessi D."/>
            <person name="Fiori P.L."/>
            <person name="Ren Q."/>
            <person name="Paulsen I."/>
            <person name="Zhang H."/>
            <person name="Bastida-Corcuera F.D."/>
            <person name="Simoes-Barbosa A."/>
            <person name="Brown M.T."/>
            <person name="Hayes R.D."/>
            <person name="Mukherjee M."/>
            <person name="Okumura C.Y."/>
            <person name="Schneider R."/>
            <person name="Smith A.J."/>
            <person name="Vanacova S."/>
            <person name="Villalvazo M."/>
            <person name="Haas B.J."/>
            <person name="Pertea M."/>
            <person name="Feldblyum T.V."/>
            <person name="Utterback T.R."/>
            <person name="Shu C.L."/>
            <person name="Osoegawa K."/>
            <person name="de Jong P.J."/>
            <person name="Hrdy I."/>
            <person name="Horvathova L."/>
            <person name="Zubacova Z."/>
            <person name="Dolezal P."/>
            <person name="Malik S.B."/>
            <person name="Logsdon J.M. Jr."/>
            <person name="Henze K."/>
            <person name="Gupta A."/>
            <person name="Wang C.C."/>
            <person name="Dunne R.L."/>
            <person name="Upcroft J.A."/>
            <person name="Upcroft P."/>
            <person name="White O."/>
            <person name="Salzberg S.L."/>
            <person name="Tang P."/>
            <person name="Chiu C.-H."/>
            <person name="Lee Y.-S."/>
            <person name="Embley T.M."/>
            <person name="Coombs G.H."/>
            <person name="Mottram J.C."/>
            <person name="Tachezy J."/>
            <person name="Fraser-Liggett C.M."/>
            <person name="Johnson P.J."/>
        </authorList>
    </citation>
    <scope>NUCLEOTIDE SEQUENCE [LARGE SCALE GENOMIC DNA]</scope>
    <source>
        <strain evidence="7">G3</strain>
    </source>
</reference>
<evidence type="ECO:0000256" key="2">
    <source>
        <dbReference type="ARBA" id="ARBA00023117"/>
    </source>
</evidence>
<evidence type="ECO:0000259" key="6">
    <source>
        <dbReference type="PROSITE" id="PS51525"/>
    </source>
</evidence>
<dbReference type="InterPro" id="IPR027353">
    <property type="entry name" value="NET_dom"/>
</dbReference>
<dbReference type="STRING" id="5722.A2E098"/>
<proteinExistence type="predicted"/>
<feature type="domain" description="NET" evidence="6">
    <location>
        <begin position="147"/>
        <end position="229"/>
    </location>
</feature>
<dbReference type="InterPro" id="IPR036427">
    <property type="entry name" value="Bromodomain-like_sf"/>
</dbReference>
<dbReference type="eggNOG" id="KOG1245">
    <property type="taxonomic scope" value="Eukaryota"/>
</dbReference>
<gene>
    <name evidence="7" type="ORF">TVAG_028510</name>
</gene>
<evidence type="ECO:0000313" key="7">
    <source>
        <dbReference type="EMBL" id="EAY13898.1"/>
    </source>
</evidence>
<dbReference type="RefSeq" id="XP_001326121.1">
    <property type="nucleotide sequence ID" value="XM_001326086.1"/>
</dbReference>
<protein>
    <submittedName>
        <fullName evidence="7">Bromodomain containing protein</fullName>
    </submittedName>
</protein>
<keyword evidence="2 4" id="KW-0103">Bromodomain</keyword>
<dbReference type="VEuPathDB" id="TrichDB:TVAG_028510"/>
<evidence type="ECO:0000256" key="3">
    <source>
        <dbReference type="ARBA" id="ARBA00023163"/>
    </source>
</evidence>
<dbReference type="Gene3D" id="1.20.920.10">
    <property type="entry name" value="Bromodomain-like"/>
    <property type="match status" value="1"/>
</dbReference>
<dbReference type="GO" id="GO:0006338">
    <property type="term" value="P:chromatin remodeling"/>
    <property type="evidence" value="ECO:0000318"/>
    <property type="project" value="GO_Central"/>
</dbReference>
<dbReference type="SUPFAM" id="SSF47370">
    <property type="entry name" value="Bromodomain"/>
    <property type="match status" value="1"/>
</dbReference>
<evidence type="ECO:0000256" key="1">
    <source>
        <dbReference type="ARBA" id="ARBA00023015"/>
    </source>
</evidence>
<dbReference type="InterPro" id="IPR001487">
    <property type="entry name" value="Bromodomain"/>
</dbReference>
<dbReference type="AlphaFoldDB" id="A2E098"/>
<accession>A2E098</accession>
<feature type="domain" description="Bromo" evidence="5">
    <location>
        <begin position="17"/>
        <end position="90"/>
    </location>
</feature>
<dbReference type="PRINTS" id="PR00503">
    <property type="entry name" value="BROMODOMAIN"/>
</dbReference>
<dbReference type="OrthoDB" id="21449at2759"/>
<dbReference type="GO" id="GO:0005634">
    <property type="term" value="C:nucleus"/>
    <property type="evidence" value="ECO:0000318"/>
    <property type="project" value="GO_Central"/>
</dbReference>
<dbReference type="CDD" id="cd04369">
    <property type="entry name" value="Bromodomain"/>
    <property type="match status" value="1"/>
</dbReference>
<dbReference type="KEGG" id="tva:4771866"/>
<dbReference type="GO" id="GO:0006355">
    <property type="term" value="P:regulation of DNA-templated transcription"/>
    <property type="evidence" value="ECO:0000318"/>
    <property type="project" value="GO_Central"/>
</dbReference>
<dbReference type="EMBL" id="DS113278">
    <property type="protein sequence ID" value="EAY13898.1"/>
    <property type="molecule type" value="Genomic_DNA"/>
</dbReference>
<keyword evidence="1" id="KW-0805">Transcription regulation</keyword>
<dbReference type="InParanoid" id="A2E098"/>
<keyword evidence="3" id="KW-0804">Transcription</keyword>
<dbReference type="InterPro" id="IPR038336">
    <property type="entry name" value="NET_sf"/>
</dbReference>
<evidence type="ECO:0000259" key="5">
    <source>
        <dbReference type="PROSITE" id="PS50014"/>
    </source>
</evidence>
<dbReference type="VEuPathDB" id="TrichDB:TVAGG3_0556930"/>
<dbReference type="Gene3D" id="1.20.1270.220">
    <property type="match status" value="1"/>
</dbReference>
<dbReference type="PROSITE" id="PS51525">
    <property type="entry name" value="NET"/>
    <property type="match status" value="1"/>
</dbReference>
<dbReference type="PANTHER" id="PTHR45926">
    <property type="entry name" value="OSJNBA0053K19.4 PROTEIN"/>
    <property type="match status" value="1"/>
</dbReference>
<evidence type="ECO:0000256" key="4">
    <source>
        <dbReference type="PROSITE-ProRule" id="PRU00035"/>
    </source>
</evidence>
<dbReference type="GO" id="GO:0000785">
    <property type="term" value="C:chromatin"/>
    <property type="evidence" value="ECO:0000318"/>
    <property type="project" value="GO_Central"/>
</dbReference>
<dbReference type="Pfam" id="PF00439">
    <property type="entry name" value="Bromodomain"/>
    <property type="match status" value="1"/>
</dbReference>
<dbReference type="SMART" id="SM00297">
    <property type="entry name" value="BROMO"/>
    <property type="match status" value="1"/>
</dbReference>
<reference evidence="7" key="1">
    <citation type="submission" date="2006-10" db="EMBL/GenBank/DDBJ databases">
        <authorList>
            <person name="Amadeo P."/>
            <person name="Zhao Q."/>
            <person name="Wortman J."/>
            <person name="Fraser-Liggett C."/>
            <person name="Carlton J."/>
        </authorList>
    </citation>
    <scope>NUCLEOTIDE SEQUENCE</scope>
    <source>
        <strain evidence="7">G3</strain>
    </source>
</reference>
<evidence type="ECO:0000313" key="8">
    <source>
        <dbReference type="Proteomes" id="UP000001542"/>
    </source>
</evidence>
<dbReference type="Proteomes" id="UP000001542">
    <property type="component" value="Unassembled WGS sequence"/>
</dbReference>
<organism evidence="7 8">
    <name type="scientific">Trichomonas vaginalis (strain ATCC PRA-98 / G3)</name>
    <dbReference type="NCBI Taxonomy" id="412133"/>
    <lineage>
        <taxon>Eukaryota</taxon>
        <taxon>Metamonada</taxon>
        <taxon>Parabasalia</taxon>
        <taxon>Trichomonadida</taxon>
        <taxon>Trichomonadidae</taxon>
        <taxon>Trichomonas</taxon>
    </lineage>
</organism>
<dbReference type="SMR" id="A2E098"/>
<name>A2E098_TRIV3</name>
<sequence>MSGDWQPKAAGVILKIMEHPAAALFRSPVVSGTDTEENNYYTIITNPQDFGTIKDRLYNNQYKSVTQLIEDVNQIAKNAAIYNGENSHVAFLASYCTQLFNKEMRDSDLLPVRAWCDAVFNLRTKITNLMSNQPPKVRQFSSSLNAGRSLKQNTPVMSEHEIQCFIQASEKLQSDEEQKEMIRILNENQPELDAGNAEIHFEITKLNHQTMSALKHYMAEALNKKGMSYPE</sequence>
<keyword evidence="8" id="KW-1185">Reference proteome</keyword>
<dbReference type="PROSITE" id="PS50014">
    <property type="entry name" value="BROMODOMAIN_2"/>
    <property type="match status" value="1"/>
</dbReference>